<organism evidence="3 4">
    <name type="scientific">Rhododendron williamsianum</name>
    <dbReference type="NCBI Taxonomy" id="262921"/>
    <lineage>
        <taxon>Eukaryota</taxon>
        <taxon>Viridiplantae</taxon>
        <taxon>Streptophyta</taxon>
        <taxon>Embryophyta</taxon>
        <taxon>Tracheophyta</taxon>
        <taxon>Spermatophyta</taxon>
        <taxon>Magnoliopsida</taxon>
        <taxon>eudicotyledons</taxon>
        <taxon>Gunneridae</taxon>
        <taxon>Pentapetalae</taxon>
        <taxon>asterids</taxon>
        <taxon>Ericales</taxon>
        <taxon>Ericaceae</taxon>
        <taxon>Ericoideae</taxon>
        <taxon>Rhodoreae</taxon>
        <taxon>Rhododendron</taxon>
    </lineage>
</organism>
<comment type="caution">
    <text evidence="3">The sequence shown here is derived from an EMBL/GenBank/DDBJ whole genome shotgun (WGS) entry which is preliminary data.</text>
</comment>
<dbReference type="AlphaFoldDB" id="A0A6A4KP76"/>
<feature type="non-terminal residue" evidence="3">
    <location>
        <position position="1"/>
    </location>
</feature>
<feature type="compositionally biased region" description="Low complexity" evidence="1">
    <location>
        <begin position="74"/>
        <end position="84"/>
    </location>
</feature>
<accession>A0A6A4KP76</accession>
<sequence length="151" mass="15901">MASGQDAMGSFSIPDWKGPVVCPRPRRVGILVNDLMRPTRCHTGHQAEVFDSKVGAELLDLILMKGQSATQLASSPPFFSGSPPTRTANPLTEDSRFVSGKITPPSLSASPVSSSSDSPSSARKGGCIRLKFGHKPAAVRVEGFDCAAVAY</sequence>
<gene>
    <name evidence="3" type="ORF">C3L33_18653</name>
    <name evidence="2" type="ORF">C3L33_18654</name>
</gene>
<reference evidence="3 4" key="1">
    <citation type="journal article" date="2019" name="Genome Biol. Evol.">
        <title>The Rhododendron genome and chromosomal organization provide insight into shared whole-genome duplications across the heath family (Ericaceae).</title>
        <authorList>
            <person name="Soza V.L."/>
            <person name="Lindsley D."/>
            <person name="Waalkes A."/>
            <person name="Ramage E."/>
            <person name="Patwardhan R.P."/>
            <person name="Burton J.N."/>
            <person name="Adey A."/>
            <person name="Kumar A."/>
            <person name="Qiu R."/>
            <person name="Shendure J."/>
            <person name="Hall B."/>
        </authorList>
    </citation>
    <scope>NUCLEOTIDE SEQUENCE [LARGE SCALE GENOMIC DNA]</scope>
    <source>
        <strain evidence="3">RSF 1966-606</strain>
    </source>
</reference>
<protein>
    <submittedName>
        <fullName evidence="3">Uncharacterized protein</fullName>
    </submittedName>
</protein>
<dbReference type="PANTHER" id="PTHR33384">
    <property type="entry name" value="EXPRESSED PROTEIN"/>
    <property type="match status" value="1"/>
</dbReference>
<dbReference type="Proteomes" id="UP000428333">
    <property type="component" value="Linkage Group LG11"/>
</dbReference>
<dbReference type="OrthoDB" id="900224at2759"/>
<evidence type="ECO:0000313" key="2">
    <source>
        <dbReference type="EMBL" id="KAE9449453.1"/>
    </source>
</evidence>
<keyword evidence="4" id="KW-1185">Reference proteome</keyword>
<evidence type="ECO:0000313" key="3">
    <source>
        <dbReference type="EMBL" id="KAE9449456.1"/>
    </source>
</evidence>
<dbReference type="PANTHER" id="PTHR33384:SF52">
    <property type="entry name" value="DUF3741 DOMAIN-CONTAINING PROTEIN"/>
    <property type="match status" value="1"/>
</dbReference>
<feature type="compositionally biased region" description="Low complexity" evidence="1">
    <location>
        <begin position="104"/>
        <end position="121"/>
    </location>
</feature>
<evidence type="ECO:0000256" key="1">
    <source>
        <dbReference type="SAM" id="MobiDB-lite"/>
    </source>
</evidence>
<dbReference type="EMBL" id="QEFC01003173">
    <property type="protein sequence ID" value="KAE9449453.1"/>
    <property type="molecule type" value="Genomic_DNA"/>
</dbReference>
<dbReference type="EMBL" id="QEFC01003173">
    <property type="protein sequence ID" value="KAE9449456.1"/>
    <property type="molecule type" value="Genomic_DNA"/>
</dbReference>
<evidence type="ECO:0000313" key="4">
    <source>
        <dbReference type="Proteomes" id="UP000428333"/>
    </source>
</evidence>
<feature type="region of interest" description="Disordered" evidence="1">
    <location>
        <begin position="73"/>
        <end position="125"/>
    </location>
</feature>
<name>A0A6A4KP76_9ERIC</name>
<proteinExistence type="predicted"/>